<protein>
    <submittedName>
        <fullName evidence="2">Alpha/beta hydrolase</fullName>
    </submittedName>
</protein>
<keyword evidence="3" id="KW-1185">Reference proteome</keyword>
<name>A0ABP8Z3J9_9MICO</name>
<dbReference type="PRINTS" id="PR00111">
    <property type="entry name" value="ABHYDROLASE"/>
</dbReference>
<evidence type="ECO:0000313" key="3">
    <source>
        <dbReference type="Proteomes" id="UP001500121"/>
    </source>
</evidence>
<dbReference type="Pfam" id="PF00561">
    <property type="entry name" value="Abhydrolase_1"/>
    <property type="match status" value="1"/>
</dbReference>
<dbReference type="Proteomes" id="UP001500121">
    <property type="component" value="Unassembled WGS sequence"/>
</dbReference>
<reference evidence="3" key="1">
    <citation type="journal article" date="2019" name="Int. J. Syst. Evol. Microbiol.">
        <title>The Global Catalogue of Microorganisms (GCM) 10K type strain sequencing project: providing services to taxonomists for standard genome sequencing and annotation.</title>
        <authorList>
            <consortium name="The Broad Institute Genomics Platform"/>
            <consortium name="The Broad Institute Genome Sequencing Center for Infectious Disease"/>
            <person name="Wu L."/>
            <person name="Ma J."/>
        </authorList>
    </citation>
    <scope>NUCLEOTIDE SEQUENCE [LARGE SCALE GENOMIC DNA]</scope>
    <source>
        <strain evidence="3">JCM 19015</strain>
    </source>
</reference>
<sequence length="264" mass="28247">MDEYLERPQARIAYSSTLAAADRTLVVAHSLATSRRWEDEAGVFDWSPVADAGQRLVRIDSRGHGESSGGATDEQYRWPALAEDLVAVTRAVSPTDPVDALGESTGCGVLLHAVLAAPDRFRRLVLVIPPTTGAARAEQAELYRGAAELIDLRGPEAWQRLVTAAAPPEILQRGGWTRPSWIPIRDELVPSVLRGAAGSAFPEDDALRTIVQPTLVLAWGTDASHPVSSAEHLAALLPAATLEVASTPDEVRGWGRRAAAFLQG</sequence>
<comment type="caution">
    <text evidence="2">The sequence shown here is derived from an EMBL/GenBank/DDBJ whole genome shotgun (WGS) entry which is preliminary data.</text>
</comment>
<organism evidence="2 3">
    <name type="scientific">Amnibacterium soli</name>
    <dbReference type="NCBI Taxonomy" id="1282736"/>
    <lineage>
        <taxon>Bacteria</taxon>
        <taxon>Bacillati</taxon>
        <taxon>Actinomycetota</taxon>
        <taxon>Actinomycetes</taxon>
        <taxon>Micrococcales</taxon>
        <taxon>Microbacteriaceae</taxon>
        <taxon>Amnibacterium</taxon>
    </lineage>
</organism>
<proteinExistence type="predicted"/>
<dbReference type="EMBL" id="BAABLP010000003">
    <property type="protein sequence ID" value="GAA4745561.1"/>
    <property type="molecule type" value="Genomic_DNA"/>
</dbReference>
<feature type="domain" description="AB hydrolase-1" evidence="1">
    <location>
        <begin position="48"/>
        <end position="243"/>
    </location>
</feature>
<dbReference type="InterPro" id="IPR000073">
    <property type="entry name" value="AB_hydrolase_1"/>
</dbReference>
<dbReference type="PANTHER" id="PTHR43433:SF5">
    <property type="entry name" value="AB HYDROLASE-1 DOMAIN-CONTAINING PROTEIN"/>
    <property type="match status" value="1"/>
</dbReference>
<dbReference type="PANTHER" id="PTHR43433">
    <property type="entry name" value="HYDROLASE, ALPHA/BETA FOLD FAMILY PROTEIN"/>
    <property type="match status" value="1"/>
</dbReference>
<accession>A0ABP8Z3J9</accession>
<gene>
    <name evidence="2" type="ORF">GCM10025783_16790</name>
</gene>
<dbReference type="Gene3D" id="3.40.50.1820">
    <property type="entry name" value="alpha/beta hydrolase"/>
    <property type="match status" value="1"/>
</dbReference>
<dbReference type="InterPro" id="IPR029058">
    <property type="entry name" value="AB_hydrolase_fold"/>
</dbReference>
<dbReference type="GO" id="GO:0016787">
    <property type="term" value="F:hydrolase activity"/>
    <property type="evidence" value="ECO:0007669"/>
    <property type="project" value="UniProtKB-KW"/>
</dbReference>
<evidence type="ECO:0000259" key="1">
    <source>
        <dbReference type="Pfam" id="PF00561"/>
    </source>
</evidence>
<dbReference type="InterPro" id="IPR050471">
    <property type="entry name" value="AB_hydrolase"/>
</dbReference>
<evidence type="ECO:0000313" key="2">
    <source>
        <dbReference type="EMBL" id="GAA4745561.1"/>
    </source>
</evidence>
<dbReference type="SUPFAM" id="SSF53474">
    <property type="entry name" value="alpha/beta-Hydrolases"/>
    <property type="match status" value="1"/>
</dbReference>
<dbReference type="RefSeq" id="WP_345480663.1">
    <property type="nucleotide sequence ID" value="NZ_BAABLP010000003.1"/>
</dbReference>
<keyword evidence="2" id="KW-0378">Hydrolase</keyword>